<evidence type="ECO:0000256" key="3">
    <source>
        <dbReference type="ARBA" id="ARBA00023235"/>
    </source>
</evidence>
<dbReference type="FunFam" id="3.30.70.580:FF:000001">
    <property type="entry name" value="tRNA pseudouridine synthase A"/>
    <property type="match status" value="1"/>
</dbReference>
<dbReference type="HAMAP" id="MF_00171">
    <property type="entry name" value="TruA"/>
    <property type="match status" value="1"/>
</dbReference>
<accession>A0A412AVH4</accession>
<dbReference type="PANTHER" id="PTHR11142">
    <property type="entry name" value="PSEUDOURIDYLATE SYNTHASE"/>
    <property type="match status" value="1"/>
</dbReference>
<dbReference type="GO" id="GO:0160147">
    <property type="term" value="F:tRNA pseudouridine(38-40) synthase activity"/>
    <property type="evidence" value="ECO:0007669"/>
    <property type="project" value="UniProtKB-EC"/>
</dbReference>
<dbReference type="EC" id="5.4.99.12" evidence="4"/>
<evidence type="ECO:0000256" key="1">
    <source>
        <dbReference type="ARBA" id="ARBA00009375"/>
    </source>
</evidence>
<dbReference type="GO" id="GO:0003723">
    <property type="term" value="F:RNA binding"/>
    <property type="evidence" value="ECO:0007669"/>
    <property type="project" value="InterPro"/>
</dbReference>
<dbReference type="PIRSF" id="PIRSF001430">
    <property type="entry name" value="tRNA_psdUrid_synth"/>
    <property type="match status" value="1"/>
</dbReference>
<dbReference type="EMBL" id="QRTC01000051">
    <property type="protein sequence ID" value="RGQ36805.1"/>
    <property type="molecule type" value="Genomic_DNA"/>
</dbReference>
<dbReference type="InterPro" id="IPR020097">
    <property type="entry name" value="PsdUridine_synth_TruA_a/b_dom"/>
</dbReference>
<evidence type="ECO:0000256" key="5">
    <source>
        <dbReference type="PIRSR" id="PIRSR001430-1"/>
    </source>
</evidence>
<evidence type="ECO:0000256" key="6">
    <source>
        <dbReference type="PIRSR" id="PIRSR001430-2"/>
    </source>
</evidence>
<dbReference type="Gene3D" id="3.30.70.660">
    <property type="entry name" value="Pseudouridine synthase I, catalytic domain, C-terminal subdomain"/>
    <property type="match status" value="1"/>
</dbReference>
<feature type="domain" description="Pseudouridine synthase I TruA alpha/beta" evidence="8">
    <location>
        <begin position="145"/>
        <end position="248"/>
    </location>
</feature>
<dbReference type="InterPro" id="IPR020094">
    <property type="entry name" value="TruA/RsuA/RluB/E/F_N"/>
</dbReference>
<dbReference type="InterPro" id="IPR020103">
    <property type="entry name" value="PsdUridine_synth_cat_dom_sf"/>
</dbReference>
<dbReference type="Proteomes" id="UP000284751">
    <property type="component" value="Unassembled WGS sequence"/>
</dbReference>
<comment type="caution">
    <text evidence="4">Lacks conserved residue(s) required for the propagation of feature annotation.</text>
</comment>
<evidence type="ECO:0000313" key="10">
    <source>
        <dbReference type="Proteomes" id="UP000284751"/>
    </source>
</evidence>
<comment type="caution">
    <text evidence="9">The sequence shown here is derived from an EMBL/GenBank/DDBJ whole genome shotgun (WGS) entry which is preliminary data.</text>
</comment>
<dbReference type="NCBIfam" id="TIGR00071">
    <property type="entry name" value="hisT_truA"/>
    <property type="match status" value="1"/>
</dbReference>
<evidence type="ECO:0000256" key="7">
    <source>
        <dbReference type="RuleBase" id="RU003792"/>
    </source>
</evidence>
<dbReference type="AlphaFoldDB" id="A0A412AVH4"/>
<protein>
    <recommendedName>
        <fullName evidence="4">tRNA pseudouridine synthase A</fullName>
        <ecNumber evidence="4">5.4.99.12</ecNumber>
    </recommendedName>
    <alternativeName>
        <fullName evidence="4">tRNA pseudouridine(38-40) synthase</fullName>
    </alternativeName>
    <alternativeName>
        <fullName evidence="4">tRNA pseudouridylate synthase I</fullName>
    </alternativeName>
    <alternativeName>
        <fullName evidence="4">tRNA-uridine isomerase I</fullName>
    </alternativeName>
</protein>
<evidence type="ECO:0000313" key="9">
    <source>
        <dbReference type="EMBL" id="RGQ36805.1"/>
    </source>
</evidence>
<dbReference type="InterPro" id="IPR001406">
    <property type="entry name" value="PsdUridine_synth_TruA"/>
</dbReference>
<evidence type="ECO:0000259" key="8">
    <source>
        <dbReference type="Pfam" id="PF01416"/>
    </source>
</evidence>
<organism evidence="9 10">
    <name type="scientific">[Clostridium] leptum</name>
    <dbReference type="NCBI Taxonomy" id="1535"/>
    <lineage>
        <taxon>Bacteria</taxon>
        <taxon>Bacillati</taxon>
        <taxon>Bacillota</taxon>
        <taxon>Clostridia</taxon>
        <taxon>Eubacteriales</taxon>
        <taxon>Oscillospiraceae</taxon>
        <taxon>Oscillospiraceae incertae sedis</taxon>
    </lineage>
</organism>
<feature type="binding site" evidence="4 6">
    <location>
        <position position="112"/>
    </location>
    <ligand>
        <name>substrate</name>
    </ligand>
</feature>
<feature type="active site" description="Nucleophile" evidence="4 5">
    <location>
        <position position="54"/>
    </location>
</feature>
<comment type="function">
    <text evidence="4">Formation of pseudouridine at positions 38, 39 and 40 in the anticodon stem and loop of transfer RNAs.</text>
</comment>
<reference evidence="9 10" key="1">
    <citation type="submission" date="2018-08" db="EMBL/GenBank/DDBJ databases">
        <title>A genome reference for cultivated species of the human gut microbiota.</title>
        <authorList>
            <person name="Zou Y."/>
            <person name="Xue W."/>
            <person name="Luo G."/>
        </authorList>
    </citation>
    <scope>NUCLEOTIDE SEQUENCE [LARGE SCALE GENOMIC DNA]</scope>
    <source>
        <strain evidence="9 10">AF28-26</strain>
    </source>
</reference>
<dbReference type="SUPFAM" id="SSF55120">
    <property type="entry name" value="Pseudouridine synthase"/>
    <property type="match status" value="1"/>
</dbReference>
<dbReference type="CDD" id="cd02570">
    <property type="entry name" value="PseudoU_synth_EcTruA"/>
    <property type="match status" value="1"/>
</dbReference>
<sequence length="251" mass="28678">MEKRNLLLTIAYDGRAYHGWQIQENALSVQEVFQGALRQVIGDDFDVKGCSRTDSGVHANQYCISLKTGHRIPCERLVAALNRFLPMDMAVKGCRSVPLDFHARYSCKGKEYQYLIWNDPVRNPFLDGRAFHYWYPLDTDMLNQAAQAFVGKHDFTSFCTLDHRERDHMERTVKCCSVTREGPLVTFRVEADGFLYNMVRIMVGTLLRIAQGKIPEDGIPAILEAKDRSKAGPTARACGLYLNRVFYEEDL</sequence>
<name>A0A412AVH4_9FIRM</name>
<proteinExistence type="inferred from homology"/>
<dbReference type="Pfam" id="PF01416">
    <property type="entry name" value="PseudoU_synth_1"/>
    <property type="match status" value="2"/>
</dbReference>
<keyword evidence="3 4" id="KW-0413">Isomerase</keyword>
<dbReference type="PANTHER" id="PTHR11142:SF0">
    <property type="entry name" value="TRNA PSEUDOURIDINE SYNTHASE-LIKE 1"/>
    <property type="match status" value="1"/>
</dbReference>
<comment type="subunit">
    <text evidence="4">Homodimer.</text>
</comment>
<evidence type="ECO:0000256" key="4">
    <source>
        <dbReference type="HAMAP-Rule" id="MF_00171"/>
    </source>
</evidence>
<evidence type="ECO:0000256" key="2">
    <source>
        <dbReference type="ARBA" id="ARBA00022694"/>
    </source>
</evidence>
<dbReference type="Gene3D" id="3.30.70.580">
    <property type="entry name" value="Pseudouridine synthase I, catalytic domain, N-terminal subdomain"/>
    <property type="match status" value="1"/>
</dbReference>
<dbReference type="InterPro" id="IPR020095">
    <property type="entry name" value="PsdUridine_synth_TruA_C"/>
</dbReference>
<comment type="catalytic activity">
    <reaction evidence="4 7">
        <text>uridine(38/39/40) in tRNA = pseudouridine(38/39/40) in tRNA</text>
        <dbReference type="Rhea" id="RHEA:22376"/>
        <dbReference type="Rhea" id="RHEA-COMP:10085"/>
        <dbReference type="Rhea" id="RHEA-COMP:10087"/>
        <dbReference type="ChEBI" id="CHEBI:65314"/>
        <dbReference type="ChEBI" id="CHEBI:65315"/>
        <dbReference type="EC" id="5.4.99.12"/>
    </reaction>
</comment>
<keyword evidence="2 4" id="KW-0819">tRNA processing</keyword>
<comment type="similarity">
    <text evidence="1 4 7">Belongs to the tRNA pseudouridine synthase TruA family.</text>
</comment>
<gene>
    <name evidence="4" type="primary">truA</name>
    <name evidence="9" type="ORF">DWY99_11195</name>
</gene>
<feature type="domain" description="Pseudouridine synthase I TruA alpha/beta" evidence="8">
    <location>
        <begin position="10"/>
        <end position="106"/>
    </location>
</feature>
<dbReference type="GO" id="GO:0031119">
    <property type="term" value="P:tRNA pseudouridine synthesis"/>
    <property type="evidence" value="ECO:0007669"/>
    <property type="project" value="UniProtKB-UniRule"/>
</dbReference>